<feature type="transmembrane region" description="Helical" evidence="1">
    <location>
        <begin position="138"/>
        <end position="159"/>
    </location>
</feature>
<dbReference type="EMBL" id="LT629804">
    <property type="protein sequence ID" value="SDU80595.1"/>
    <property type="molecule type" value="Genomic_DNA"/>
</dbReference>
<dbReference type="GO" id="GO:0005524">
    <property type="term" value="F:ATP binding"/>
    <property type="evidence" value="ECO:0007669"/>
    <property type="project" value="UniProtKB-KW"/>
</dbReference>
<keyword evidence="2" id="KW-0067">ATP-binding</keyword>
<proteinExistence type="predicted"/>
<organism evidence="2 3">
    <name type="scientific">Arcanobacterium phocae</name>
    <dbReference type="NCBI Taxonomy" id="131112"/>
    <lineage>
        <taxon>Bacteria</taxon>
        <taxon>Bacillati</taxon>
        <taxon>Actinomycetota</taxon>
        <taxon>Actinomycetes</taxon>
        <taxon>Actinomycetales</taxon>
        <taxon>Actinomycetaceae</taxon>
        <taxon>Arcanobacterium</taxon>
    </lineage>
</organism>
<accession>A0A1H2LIM8</accession>
<sequence>MDQKINPLRDAIQSSWWATRDAFRVFPALTAGAWFACLVMMAIPSLQVWSVRWAGDQIALDNQRSQLFICLVIAASATLLGLASSLSSSINRILQMDLRAHYGAEFSASVEHLTPAQTIDNAFMSKVRATREATPFNVAWQATSTITVVSSIIAMILLGASLWSINPWAALLVIAALLPDLLIYSKLAHVENDV</sequence>
<dbReference type="Proteomes" id="UP000214355">
    <property type="component" value="Chromosome I"/>
</dbReference>
<feature type="transmembrane region" description="Helical" evidence="1">
    <location>
        <begin position="165"/>
        <end position="184"/>
    </location>
</feature>
<dbReference type="AlphaFoldDB" id="A0A1H2LIM8"/>
<evidence type="ECO:0000256" key="1">
    <source>
        <dbReference type="SAM" id="Phobius"/>
    </source>
</evidence>
<name>A0A1H2LIM8_9ACTO</name>
<evidence type="ECO:0000313" key="3">
    <source>
        <dbReference type="Proteomes" id="UP000214355"/>
    </source>
</evidence>
<feature type="transmembrane region" description="Helical" evidence="1">
    <location>
        <begin position="25"/>
        <end position="46"/>
    </location>
</feature>
<keyword evidence="3" id="KW-1185">Reference proteome</keyword>
<keyword evidence="1" id="KW-0472">Membrane</keyword>
<keyword evidence="1" id="KW-1133">Transmembrane helix</keyword>
<keyword evidence="2" id="KW-0547">Nucleotide-binding</keyword>
<evidence type="ECO:0000313" key="2">
    <source>
        <dbReference type="EMBL" id="SDU80595.1"/>
    </source>
</evidence>
<reference evidence="3" key="1">
    <citation type="submission" date="2016-10" db="EMBL/GenBank/DDBJ databases">
        <authorList>
            <person name="Varghese N."/>
            <person name="Submissions S."/>
        </authorList>
    </citation>
    <scope>NUCLEOTIDE SEQUENCE [LARGE SCALE GENOMIC DNA]</scope>
    <source>
        <strain evidence="3">DSM 10002</strain>
    </source>
</reference>
<keyword evidence="1" id="KW-0812">Transmembrane</keyword>
<protein>
    <submittedName>
        <fullName evidence="2">ATP-binding cassette, subfamily B</fullName>
    </submittedName>
</protein>
<dbReference type="OrthoDB" id="9822078at2"/>
<gene>
    <name evidence="2" type="ORF">SAMN04489737_1251</name>
</gene>
<dbReference type="RefSeq" id="WP_091281149.1">
    <property type="nucleotide sequence ID" value="NZ_LT629804.1"/>
</dbReference>
<dbReference type="STRING" id="131112.SAMN04489737_1251"/>
<feature type="transmembrane region" description="Helical" evidence="1">
    <location>
        <begin position="66"/>
        <end position="86"/>
    </location>
</feature>
<dbReference type="GeneID" id="65344985"/>